<gene>
    <name evidence="1" type="ORF">MSG28_001795</name>
</gene>
<sequence>MKSRVSNSGLRPGPSVRAESLDVVKVTSVSGGEATLPCDTRSPQPPDALLLVVWYKDDVPIYSLSKPLVWDVTCSDSLAPSYVRGSANKPGTAADHAQTKYSRHDARFDGRVKGPTAHWADDSLGGRAAWIPSSPSALRLNKVLATDRAQYRCRVDFKVSPTRNHKIALDVIELPEKPKIFDELDKEVIGVAGPYIEDTSLKLTCVVSGGKPMPRVRWWRDDKPIQTLEPVEDGSRLSLLELKIPRLTRNYLDAVYTCTADNTLLVPPLRVNVQIQLYLRPLLVEILAREQPLSVGQEAELACRAVGARPPAIITWWLDGKQMAAAEPQKNSEDSNETVSFLRWTPRMEHDGRILTCRATHSTLEHVTLETTKLLSLHYMPIVVLQLGSKLNPNDIEEGDDVYFDCVVRAHPQAYKVVWEHNGQILTHNQRTGVIANSAHLAVQRVSRESAGKYVCTASNVEGDGRSAPVNLQIIYKPVCKNKAPALVGAALNEVARVTCEVDAFPPPKNFQWTLNNSMGTTELEPAKFTINNGQSILTYTPTLEGDYGSLSCRATNLAGQQIEPCRYTLLPAVRPDPPFNCSSLNLTEDSVELRCMAGYDGGLHTIYFVEAWEQGLLIANASAVMPMWKLRGLGPGKTVKLIFYANNARGRSEMATLKIYTPSSLALHTEAKTTNSHGMEAGWALGIVAGTLGTLIVVTIIALLARRRHHRPMQYEAPIQTVKAYIGSIQSTNHSPIQPDDKNPDVVPLGKDFNCARDVERPPEPPPYGAVVSPPVGSSRSAHSLHQDLRCNTPHTPNTPASDAQSIGNLADDRRSVTSGTLSRRREVVTTRTPLLANTRESCV</sequence>
<dbReference type="EMBL" id="CM046102">
    <property type="protein sequence ID" value="KAI8440553.1"/>
    <property type="molecule type" value="Genomic_DNA"/>
</dbReference>
<name>A0ACC0KVK6_CHOFU</name>
<evidence type="ECO:0000313" key="1">
    <source>
        <dbReference type="EMBL" id="KAI8440553.1"/>
    </source>
</evidence>
<protein>
    <submittedName>
        <fullName evidence="1">Uncharacterized protein</fullName>
    </submittedName>
</protein>
<keyword evidence="2" id="KW-1185">Reference proteome</keyword>
<proteinExistence type="predicted"/>
<comment type="caution">
    <text evidence="1">The sequence shown here is derived from an EMBL/GenBank/DDBJ whole genome shotgun (WGS) entry which is preliminary data.</text>
</comment>
<organism evidence="1 2">
    <name type="scientific">Choristoneura fumiferana</name>
    <name type="common">Spruce budworm moth</name>
    <name type="synonym">Archips fumiferana</name>
    <dbReference type="NCBI Taxonomy" id="7141"/>
    <lineage>
        <taxon>Eukaryota</taxon>
        <taxon>Metazoa</taxon>
        <taxon>Ecdysozoa</taxon>
        <taxon>Arthropoda</taxon>
        <taxon>Hexapoda</taxon>
        <taxon>Insecta</taxon>
        <taxon>Pterygota</taxon>
        <taxon>Neoptera</taxon>
        <taxon>Endopterygota</taxon>
        <taxon>Lepidoptera</taxon>
        <taxon>Glossata</taxon>
        <taxon>Ditrysia</taxon>
        <taxon>Tortricoidea</taxon>
        <taxon>Tortricidae</taxon>
        <taxon>Tortricinae</taxon>
        <taxon>Choristoneura</taxon>
    </lineage>
</organism>
<evidence type="ECO:0000313" key="2">
    <source>
        <dbReference type="Proteomes" id="UP001064048"/>
    </source>
</evidence>
<dbReference type="Proteomes" id="UP001064048">
    <property type="component" value="Chromosome 2"/>
</dbReference>
<accession>A0ACC0KVK6</accession>
<reference evidence="1 2" key="1">
    <citation type="journal article" date="2022" name="Genome Biol. Evol.">
        <title>The Spruce Budworm Genome: Reconstructing the Evolutionary History of Antifreeze Proteins.</title>
        <authorList>
            <person name="Beliveau C."/>
            <person name="Gagne P."/>
            <person name="Picq S."/>
            <person name="Vernygora O."/>
            <person name="Keeling C.I."/>
            <person name="Pinkney K."/>
            <person name="Doucet D."/>
            <person name="Wen F."/>
            <person name="Johnston J.S."/>
            <person name="Maaroufi H."/>
            <person name="Boyle B."/>
            <person name="Laroche J."/>
            <person name="Dewar K."/>
            <person name="Juretic N."/>
            <person name="Blackburn G."/>
            <person name="Nisole A."/>
            <person name="Brunet B."/>
            <person name="Brandao M."/>
            <person name="Lumley L."/>
            <person name="Duan J."/>
            <person name="Quan G."/>
            <person name="Lucarotti C.J."/>
            <person name="Roe A.D."/>
            <person name="Sperling F.A.H."/>
            <person name="Levesque R.C."/>
            <person name="Cusson M."/>
        </authorList>
    </citation>
    <scope>NUCLEOTIDE SEQUENCE [LARGE SCALE GENOMIC DNA]</scope>
    <source>
        <strain evidence="1">Glfc:IPQL:Cfum</strain>
    </source>
</reference>